<keyword evidence="6" id="KW-1185">Reference proteome</keyword>
<dbReference type="Proteomes" id="UP000663828">
    <property type="component" value="Unassembled WGS sequence"/>
</dbReference>
<proteinExistence type="predicted"/>
<dbReference type="InterPro" id="IPR011042">
    <property type="entry name" value="6-blade_b-propeller_TolB-like"/>
</dbReference>
<feature type="repeat" description="NHL" evidence="3">
    <location>
        <begin position="199"/>
        <end position="239"/>
    </location>
</feature>
<dbReference type="GO" id="GO:0008270">
    <property type="term" value="F:zinc ion binding"/>
    <property type="evidence" value="ECO:0007669"/>
    <property type="project" value="UniProtKB-KW"/>
</dbReference>
<dbReference type="AlphaFoldDB" id="A0A815KBW5"/>
<evidence type="ECO:0000256" key="1">
    <source>
        <dbReference type="ARBA" id="ARBA00022441"/>
    </source>
</evidence>
<dbReference type="InterPro" id="IPR050952">
    <property type="entry name" value="TRIM-NHL_E3_ligases"/>
</dbReference>
<dbReference type="PROSITE" id="PS51125">
    <property type="entry name" value="NHL"/>
    <property type="match status" value="2"/>
</dbReference>
<name>A0A815KBW5_ADIRI</name>
<evidence type="ECO:0000313" key="4">
    <source>
        <dbReference type="EMBL" id="CAF1390822.1"/>
    </source>
</evidence>
<dbReference type="Gene3D" id="2.120.10.80">
    <property type="entry name" value="Kelch-type beta propeller"/>
    <property type="match status" value="1"/>
</dbReference>
<feature type="repeat" description="NHL" evidence="3">
    <location>
        <begin position="294"/>
        <end position="337"/>
    </location>
</feature>
<dbReference type="InterPro" id="IPR006652">
    <property type="entry name" value="Kelch_1"/>
</dbReference>
<evidence type="ECO:0000256" key="2">
    <source>
        <dbReference type="ARBA" id="ARBA00022737"/>
    </source>
</evidence>
<dbReference type="EMBL" id="CAJNOJ010000356">
    <property type="protein sequence ID" value="CAF1415170.1"/>
    <property type="molecule type" value="Genomic_DNA"/>
</dbReference>
<accession>A0A815KBW5</accession>
<sequence length="430" mass="47362">MFVGFRIKTYAKLGKFFYSSMFFYHNFHLLAFLLFTKEVSGYSYNRPILFSNPTWNPNGTTIADGALIGSNPFDIFINQNNTIYIPNKTNGRILTFLQGNLSLIKYISANLTNSSSLFVTIQDDIYVDTFYSSVSVVSQIKSNSTTLIPIPRMNFCQQCFDIFLSLSQTLYCSLSEQHQIISKSLINDGDHLTVVAGTRSPGSTSTTLRSPKGIFVDESNQDLFVADCGNHRIQLFKYEIMTGITVVGNGSLNFTFDLSCPSGVALDNQSYLFIVDSNNNRIIGQNAQGFRCLVGCSGSQGANADQLTYPSSLSFDSFGNLFVVDQQNNRIQKFDLIPALWKVTGSMSVARCYHTASVLSDGKILVSGGRNGTTHLNSAELYDPSTGTWTMTGNMHDARYYHTASMTLNRTILVAGGASKGIGIDSAELY</sequence>
<evidence type="ECO:0000256" key="3">
    <source>
        <dbReference type="PROSITE-ProRule" id="PRU00504"/>
    </source>
</evidence>
<dbReference type="InterPro" id="IPR001258">
    <property type="entry name" value="NHL_repeat"/>
</dbReference>
<comment type="caution">
    <text evidence="4">The sequence shown here is derived from an EMBL/GenBank/DDBJ whole genome shotgun (WGS) entry which is preliminary data.</text>
</comment>
<dbReference type="PANTHER" id="PTHR24104">
    <property type="entry name" value="E3 UBIQUITIN-PROTEIN LIGASE NHLRC1-RELATED"/>
    <property type="match status" value="1"/>
</dbReference>
<protein>
    <submittedName>
        <fullName evidence="4">Uncharacterized protein</fullName>
    </submittedName>
</protein>
<keyword evidence="2" id="KW-0677">Repeat</keyword>
<keyword evidence="1" id="KW-0880">Kelch repeat</keyword>
<dbReference type="InterPro" id="IPR015915">
    <property type="entry name" value="Kelch-typ_b-propeller"/>
</dbReference>
<dbReference type="CDD" id="cd05819">
    <property type="entry name" value="NHL"/>
    <property type="match status" value="1"/>
</dbReference>
<dbReference type="EMBL" id="CAJNOR010003219">
    <property type="protein sequence ID" value="CAF1390822.1"/>
    <property type="molecule type" value="Genomic_DNA"/>
</dbReference>
<dbReference type="Pfam" id="PF01344">
    <property type="entry name" value="Kelch_1"/>
    <property type="match status" value="1"/>
</dbReference>
<dbReference type="Proteomes" id="UP000663852">
    <property type="component" value="Unassembled WGS sequence"/>
</dbReference>
<dbReference type="PANTHER" id="PTHR24104:SF25">
    <property type="entry name" value="PROTEIN LIN-41"/>
    <property type="match status" value="1"/>
</dbReference>
<reference evidence="4" key="1">
    <citation type="submission" date="2021-02" db="EMBL/GenBank/DDBJ databases">
        <authorList>
            <person name="Nowell W R."/>
        </authorList>
    </citation>
    <scope>NUCLEOTIDE SEQUENCE</scope>
</reference>
<dbReference type="SMART" id="SM00612">
    <property type="entry name" value="Kelch"/>
    <property type="match status" value="2"/>
</dbReference>
<dbReference type="Gene3D" id="2.120.10.30">
    <property type="entry name" value="TolB, C-terminal domain"/>
    <property type="match status" value="2"/>
</dbReference>
<dbReference type="SUPFAM" id="SSF101898">
    <property type="entry name" value="NHL repeat"/>
    <property type="match status" value="1"/>
</dbReference>
<organism evidence="4 6">
    <name type="scientific">Adineta ricciae</name>
    <name type="common">Rotifer</name>
    <dbReference type="NCBI Taxonomy" id="249248"/>
    <lineage>
        <taxon>Eukaryota</taxon>
        <taxon>Metazoa</taxon>
        <taxon>Spiralia</taxon>
        <taxon>Gnathifera</taxon>
        <taxon>Rotifera</taxon>
        <taxon>Eurotatoria</taxon>
        <taxon>Bdelloidea</taxon>
        <taxon>Adinetida</taxon>
        <taxon>Adinetidae</taxon>
        <taxon>Adineta</taxon>
    </lineage>
</organism>
<dbReference type="Pfam" id="PF01436">
    <property type="entry name" value="NHL"/>
    <property type="match status" value="1"/>
</dbReference>
<dbReference type="OrthoDB" id="654191at2759"/>
<gene>
    <name evidence="5" type="ORF">EDS130_LOCUS37034</name>
    <name evidence="4" type="ORF">XAT740_LOCUS33591</name>
</gene>
<dbReference type="SUPFAM" id="SSF117281">
    <property type="entry name" value="Kelch motif"/>
    <property type="match status" value="1"/>
</dbReference>
<evidence type="ECO:0000313" key="6">
    <source>
        <dbReference type="Proteomes" id="UP000663828"/>
    </source>
</evidence>
<evidence type="ECO:0000313" key="5">
    <source>
        <dbReference type="EMBL" id="CAF1415170.1"/>
    </source>
</evidence>